<evidence type="ECO:0000313" key="1">
    <source>
        <dbReference type="EMBL" id="CAG9290998.1"/>
    </source>
</evidence>
<dbReference type="AlphaFoldDB" id="A0A8J9T541"/>
<sequence length="176" mass="19666">MSLPSTNVKTIYGIPGSGWTSPQWQWGYGVGTGHDCAAICRRLYEKRQFRVELVEQLIESSNPSNRVPANFEEVKLVLALVWQNGRWNGKDGGEGGYGEVLQEMASARRYENGPDGECSGLLVRDMARRFPLLNPSGEQQKLMDQLLKDADSDYDFARRRCSGLVLQAMGFVEQGC</sequence>
<dbReference type="Proteomes" id="UP000836788">
    <property type="component" value="Chromosome 6"/>
</dbReference>
<reference evidence="1" key="1">
    <citation type="submission" date="2022-02" db="EMBL/GenBank/DDBJ databases">
        <authorList>
            <person name="Giguere J D."/>
        </authorList>
    </citation>
    <scope>NUCLEOTIDE SEQUENCE</scope>
    <source>
        <strain evidence="1">CCAP 1055/1</strain>
    </source>
</reference>
<protein>
    <submittedName>
        <fullName evidence="1">Uncharacterized protein</fullName>
    </submittedName>
</protein>
<organism evidence="1">
    <name type="scientific">Phaeodactylum tricornutum</name>
    <name type="common">Diatom</name>
    <dbReference type="NCBI Taxonomy" id="2850"/>
    <lineage>
        <taxon>Eukaryota</taxon>
        <taxon>Sar</taxon>
        <taxon>Stramenopiles</taxon>
        <taxon>Ochrophyta</taxon>
        <taxon>Bacillariophyta</taxon>
        <taxon>Bacillariophyceae</taxon>
        <taxon>Bacillariophycidae</taxon>
        <taxon>Naviculales</taxon>
        <taxon>Phaeodactylaceae</taxon>
        <taxon>Phaeodactylum</taxon>
    </lineage>
</organism>
<dbReference type="EMBL" id="OU594947">
    <property type="protein sequence ID" value="CAG9290998.1"/>
    <property type="molecule type" value="Genomic_DNA"/>
</dbReference>
<accession>A0A8J9T541</accession>
<name>A0A8J9T541_PHATR</name>
<gene>
    <name evidence="1" type="ORF">PTTT1_LOCUS46555</name>
</gene>
<proteinExistence type="predicted"/>